<evidence type="ECO:0000256" key="1">
    <source>
        <dbReference type="SAM" id="MobiDB-lite"/>
    </source>
</evidence>
<feature type="region of interest" description="Disordered" evidence="1">
    <location>
        <begin position="120"/>
        <end position="154"/>
    </location>
</feature>
<organism evidence="2 3">
    <name type="scientific">Schaedlerella arabinosiphila</name>
    <dbReference type="NCBI Taxonomy" id="2044587"/>
    <lineage>
        <taxon>Bacteria</taxon>
        <taxon>Bacillati</taxon>
        <taxon>Bacillota</taxon>
        <taxon>Clostridia</taxon>
        <taxon>Lachnospirales</taxon>
        <taxon>Lachnospiraceae</taxon>
        <taxon>Schaedlerella</taxon>
    </lineage>
</organism>
<gene>
    <name evidence="2" type="ORF">FMM80_14695</name>
</gene>
<comment type="caution">
    <text evidence="2">The sequence shown here is derived from an EMBL/GenBank/DDBJ whole genome shotgun (WGS) entry which is preliminary data.</text>
</comment>
<sequence>MADISKEIRDFQDAVYGEEIRGSLISLAGKVNAESTAAKEAAVNMAEMAADAVLNANTAADRADAAVSKAQKAADDIQEAAERGDFSATIAVESVVTADAGGQASVENIGTMKDARFRFTIPKGDKGDKGEDGTSVNIKDRLDSEQDLPENGNKGDAYIIQGDIYVWDGVQWNNIGMIQGPKGDPATIRIGEVTGGEAASVENVGTERDAVLNFIIPKGRDGTSVGLGEPEISVDTGTGEPYAEVTVSGPDEAKVFRFEFHNLKGEPGAEGAIDENAVVKFTAAAELGNIQSGETLAVILGKLEKLISEMKEVAFSGKYSDLTGAPEDVGDLTNNAGYVTTDTWKANTADSEGYVASGKGQADKVWGTDAQGNPGWVDRVKAEDLKNDFVSKSGDTVAGTLKAQTMVIGTAPSTEIGAIWIG</sequence>
<evidence type="ECO:0000313" key="3">
    <source>
        <dbReference type="Proteomes" id="UP000474104"/>
    </source>
</evidence>
<protein>
    <submittedName>
        <fullName evidence="2">Uncharacterized protein</fullName>
    </submittedName>
</protein>
<feature type="compositionally biased region" description="Basic and acidic residues" evidence="1">
    <location>
        <begin position="120"/>
        <end position="144"/>
    </location>
</feature>
<dbReference type="AlphaFoldDB" id="A0A9X5CBS8"/>
<dbReference type="EMBL" id="VIRB01000085">
    <property type="protein sequence ID" value="NDO69852.1"/>
    <property type="molecule type" value="Genomic_DNA"/>
</dbReference>
<dbReference type="RefSeq" id="WP_004075943.1">
    <property type="nucleotide sequence ID" value="NZ_CASCYM010000005.1"/>
</dbReference>
<evidence type="ECO:0000313" key="2">
    <source>
        <dbReference type="EMBL" id="NDO69852.1"/>
    </source>
</evidence>
<accession>A0A9X5CBS8</accession>
<dbReference type="Proteomes" id="UP000474104">
    <property type="component" value="Unassembled WGS sequence"/>
</dbReference>
<dbReference type="OrthoDB" id="2063302at2"/>
<name>A0A9X5CBS8_9FIRM</name>
<proteinExistence type="predicted"/>
<reference evidence="2 3" key="1">
    <citation type="submission" date="2019-07" db="EMBL/GenBank/DDBJ databases">
        <title>Draft genome sequences of 15 bacterial species constituting the stable defined intestinal microbiota of the GM15 gnotobiotic mouse model.</title>
        <authorList>
            <person name="Elie C."/>
            <person name="Mathieu A."/>
            <person name="Saliou A."/>
            <person name="Darnaud M."/>
            <person name="Leulier F."/>
            <person name="Tamellini A."/>
        </authorList>
    </citation>
    <scope>NUCLEOTIDE SEQUENCE [LARGE SCALE GENOMIC DNA]</scope>
    <source>
        <strain evidence="3">ASF 502</strain>
    </source>
</reference>